<keyword evidence="3" id="KW-0143">Chaperone</keyword>
<name>A0A5M3XGB9_9ACTN</name>
<dbReference type="EMBL" id="BLAF01000010">
    <property type="protein sequence ID" value="GES19179.1"/>
    <property type="molecule type" value="Genomic_DNA"/>
</dbReference>
<dbReference type="InterPro" id="IPR043129">
    <property type="entry name" value="ATPase_NBD"/>
</dbReference>
<protein>
    <recommendedName>
        <fullName evidence="6">Molecular chaperone DnaK</fullName>
    </recommendedName>
</protein>
<dbReference type="GO" id="GO:0140662">
    <property type="term" value="F:ATP-dependent protein folding chaperone"/>
    <property type="evidence" value="ECO:0007669"/>
    <property type="project" value="InterPro"/>
</dbReference>
<dbReference type="Proteomes" id="UP000377595">
    <property type="component" value="Unassembled WGS sequence"/>
</dbReference>
<evidence type="ECO:0000313" key="4">
    <source>
        <dbReference type="EMBL" id="GES19179.1"/>
    </source>
</evidence>
<dbReference type="AlphaFoldDB" id="A0A5M3XGB9"/>
<sequence>MPTRRESVRRYPCLGVDFGTSGCAAAVDTGSGPVPLTFPVDGSYPSAALWSPHGWISGADALARVESGQGQGIRSPKLMLAHDPRAPLPVITGDGGVELFSLPTVIAAVFGTAFARCAELYGTPASVVLTHPASWTAGGPQLEVLREAARLAGHDQVEWCSEPEAVARGMAGVIQDGEVVACYDLGGGTCELSIQQRTENGWKALAQSASLRVGGEDFDASLLDLVVTRIGEKGPRLNEELERYHEYLAGEETGTEPNFALVSALIHGVRAAKHQLSTSSRASVIVPQPISAQTALSRADVDRIGTALLEESIRSLTQLTGQAGVAVQNLTVLVSGQAAQVPIVTDLLVRAGFAVRRVPEPKTVVAVGAAWVNPPPPPAPPPPPPPEPKMTVLVEVEDAYSTLIDAVWHQDGKELFCYLLDKVGKRLRVVTSQGRQYSSAVDVDEVVRMSAGRAGVAVLGRRTAWITSTRLVFSQKIFNVDFVDAFSGADRFWLVWQSREYETGFMRSRYRVLPRVEIHNSVCDEVGQARLPDAVDWQDTPDGEFNPPWGRFSLRGGVNGDQLACLLAEFARSGTLNWEVSSRQIIRTVDRDAKVAPKAVQKDAPLTASYWKAASTASAFVVAWNYTRSGHDWLWIDTKKEAHDIGYPSDVIFRDHPDTGPLALCTYPKEPKLRIFRINVHSDTAEQADFWNSPLLREIDAGAGQLWVTTTEYRRSRITRKAVTWPNFDSLADRFGISSIVPLADHDGTVWAIVRKGGRTLIVALPSPPGCAD</sequence>
<dbReference type="GO" id="GO:0005524">
    <property type="term" value="F:ATP binding"/>
    <property type="evidence" value="ECO:0007669"/>
    <property type="project" value="UniProtKB-KW"/>
</dbReference>
<accession>A0A5M3XGB9</accession>
<dbReference type="Gene3D" id="3.90.640.10">
    <property type="entry name" value="Actin, Chain A, domain 4"/>
    <property type="match status" value="1"/>
</dbReference>
<proteinExistence type="predicted"/>
<gene>
    <name evidence="4" type="ORF">Aple_020750</name>
</gene>
<dbReference type="OrthoDB" id="3333926at2"/>
<dbReference type="SUPFAM" id="SSF101447">
    <property type="entry name" value="Formin homology 2 domain (FH2 domain)"/>
    <property type="match status" value="1"/>
</dbReference>
<evidence type="ECO:0008006" key="6">
    <source>
        <dbReference type="Google" id="ProtNLM"/>
    </source>
</evidence>
<dbReference type="PANTHER" id="PTHR42749">
    <property type="entry name" value="CELL SHAPE-DETERMINING PROTEIN MREB"/>
    <property type="match status" value="1"/>
</dbReference>
<organism evidence="4 5">
    <name type="scientific">Acrocarpospora pleiomorpha</name>
    <dbReference type="NCBI Taxonomy" id="90975"/>
    <lineage>
        <taxon>Bacteria</taxon>
        <taxon>Bacillati</taxon>
        <taxon>Actinomycetota</taxon>
        <taxon>Actinomycetes</taxon>
        <taxon>Streptosporangiales</taxon>
        <taxon>Streptosporangiaceae</taxon>
        <taxon>Acrocarpospora</taxon>
    </lineage>
</organism>
<keyword evidence="5" id="KW-1185">Reference proteome</keyword>
<dbReference type="Gene3D" id="3.30.420.40">
    <property type="match status" value="2"/>
</dbReference>
<comment type="caution">
    <text evidence="4">The sequence shown here is derived from an EMBL/GenBank/DDBJ whole genome shotgun (WGS) entry which is preliminary data.</text>
</comment>
<evidence type="ECO:0000313" key="5">
    <source>
        <dbReference type="Proteomes" id="UP000377595"/>
    </source>
</evidence>
<reference evidence="4 5" key="1">
    <citation type="submission" date="2019-10" db="EMBL/GenBank/DDBJ databases">
        <title>Whole genome shotgun sequence of Acrocarpospora pleiomorpha NBRC 16267.</title>
        <authorList>
            <person name="Ichikawa N."/>
            <person name="Kimura A."/>
            <person name="Kitahashi Y."/>
            <person name="Komaki H."/>
            <person name="Oguchi A."/>
        </authorList>
    </citation>
    <scope>NUCLEOTIDE SEQUENCE [LARGE SCALE GENOMIC DNA]</scope>
    <source>
        <strain evidence="4 5">NBRC 16267</strain>
    </source>
</reference>
<dbReference type="SUPFAM" id="SSF53067">
    <property type="entry name" value="Actin-like ATPase domain"/>
    <property type="match status" value="2"/>
</dbReference>
<dbReference type="InterPro" id="IPR013126">
    <property type="entry name" value="Hsp_70_fam"/>
</dbReference>
<keyword evidence="1" id="KW-0547">Nucleotide-binding</keyword>
<evidence type="ECO:0000256" key="2">
    <source>
        <dbReference type="ARBA" id="ARBA00022840"/>
    </source>
</evidence>
<dbReference type="PANTHER" id="PTHR42749:SF1">
    <property type="entry name" value="CELL SHAPE-DETERMINING PROTEIN MREB"/>
    <property type="match status" value="1"/>
</dbReference>
<evidence type="ECO:0000256" key="1">
    <source>
        <dbReference type="ARBA" id="ARBA00022741"/>
    </source>
</evidence>
<dbReference type="Pfam" id="PF00012">
    <property type="entry name" value="HSP70"/>
    <property type="match status" value="1"/>
</dbReference>
<evidence type="ECO:0000256" key="3">
    <source>
        <dbReference type="ARBA" id="ARBA00023186"/>
    </source>
</evidence>
<dbReference type="RefSeq" id="WP_155344280.1">
    <property type="nucleotide sequence ID" value="NZ_BAAAHM010000018.1"/>
</dbReference>
<keyword evidence="2" id="KW-0067">ATP-binding</keyword>